<keyword evidence="1" id="KW-0862">Zinc</keyword>
<feature type="compositionally biased region" description="Low complexity" evidence="3">
    <location>
        <begin position="528"/>
        <end position="542"/>
    </location>
</feature>
<dbReference type="InParanoid" id="C1E9A7"/>
<evidence type="ECO:0000256" key="1">
    <source>
        <dbReference type="PROSITE-ProRule" id="PRU00094"/>
    </source>
</evidence>
<dbReference type="AlphaFoldDB" id="C1E9A7"/>
<dbReference type="RefSeq" id="XP_002503388.1">
    <property type="nucleotide sequence ID" value="XM_002503342.1"/>
</dbReference>
<dbReference type="PROSITE" id="PS50114">
    <property type="entry name" value="GATA_ZN_FINGER_2"/>
    <property type="match status" value="1"/>
</dbReference>
<organism evidence="5 6">
    <name type="scientific">Micromonas commoda (strain RCC299 / NOUM17 / CCMP2709)</name>
    <name type="common">Picoplanktonic green alga</name>
    <dbReference type="NCBI Taxonomy" id="296587"/>
    <lineage>
        <taxon>Eukaryota</taxon>
        <taxon>Viridiplantae</taxon>
        <taxon>Chlorophyta</taxon>
        <taxon>Mamiellophyceae</taxon>
        <taxon>Mamiellales</taxon>
        <taxon>Mamiellaceae</taxon>
        <taxon>Micromonas</taxon>
    </lineage>
</organism>
<dbReference type="PANTHER" id="PTHR46125:SF27">
    <property type="entry name" value="GATA TRANSCRIPTION FACTOR 28"/>
    <property type="match status" value="1"/>
</dbReference>
<feature type="region of interest" description="Disordered" evidence="3">
    <location>
        <begin position="300"/>
        <end position="362"/>
    </location>
</feature>
<dbReference type="OrthoDB" id="2162994at2759"/>
<keyword evidence="2" id="KW-0175">Coiled coil</keyword>
<evidence type="ECO:0000313" key="6">
    <source>
        <dbReference type="Proteomes" id="UP000002009"/>
    </source>
</evidence>
<dbReference type="SUPFAM" id="SSF57716">
    <property type="entry name" value="Glucocorticoid receptor-like (DNA-binding domain)"/>
    <property type="match status" value="1"/>
</dbReference>
<dbReference type="InterPro" id="IPR045280">
    <property type="entry name" value="TIFY-like"/>
</dbReference>
<evidence type="ECO:0000256" key="3">
    <source>
        <dbReference type="SAM" id="MobiDB-lite"/>
    </source>
</evidence>
<dbReference type="GO" id="GO:0008270">
    <property type="term" value="F:zinc ion binding"/>
    <property type="evidence" value="ECO:0007669"/>
    <property type="project" value="UniProtKB-KW"/>
</dbReference>
<dbReference type="PANTHER" id="PTHR46125">
    <property type="entry name" value="GATA TRANSCRIPTION FACTOR 28"/>
    <property type="match status" value="1"/>
</dbReference>
<dbReference type="InterPro" id="IPR013088">
    <property type="entry name" value="Znf_NHR/GATA"/>
</dbReference>
<feature type="compositionally biased region" description="Low complexity" evidence="3">
    <location>
        <begin position="501"/>
        <end position="520"/>
    </location>
</feature>
<feature type="compositionally biased region" description="Low complexity" evidence="3">
    <location>
        <begin position="165"/>
        <end position="174"/>
    </location>
</feature>
<gene>
    <name evidence="5" type="ORF">MICPUN_59665</name>
</gene>
<dbReference type="Gene3D" id="3.30.50.10">
    <property type="entry name" value="Erythroid Transcription Factor GATA-1, subunit A"/>
    <property type="match status" value="1"/>
</dbReference>
<keyword evidence="1" id="KW-0863">Zinc-finger</keyword>
<dbReference type="eggNOG" id="KOG1601">
    <property type="taxonomic scope" value="Eukaryota"/>
</dbReference>
<feature type="region of interest" description="Disordered" evidence="3">
    <location>
        <begin position="149"/>
        <end position="180"/>
    </location>
</feature>
<proteinExistence type="predicted"/>
<keyword evidence="1" id="KW-0479">Metal-binding</keyword>
<reference evidence="5 6" key="1">
    <citation type="journal article" date="2009" name="Science">
        <title>Green evolution and dynamic adaptations revealed by genomes of the marine picoeukaryotes Micromonas.</title>
        <authorList>
            <person name="Worden A.Z."/>
            <person name="Lee J.H."/>
            <person name="Mock T."/>
            <person name="Rouze P."/>
            <person name="Simmons M.P."/>
            <person name="Aerts A.L."/>
            <person name="Allen A.E."/>
            <person name="Cuvelier M.L."/>
            <person name="Derelle E."/>
            <person name="Everett M.V."/>
            <person name="Foulon E."/>
            <person name="Grimwood J."/>
            <person name="Gundlach H."/>
            <person name="Henrissat B."/>
            <person name="Napoli C."/>
            <person name="McDonald S.M."/>
            <person name="Parker M.S."/>
            <person name="Rombauts S."/>
            <person name="Salamov A."/>
            <person name="Von Dassow P."/>
            <person name="Badger J.H."/>
            <person name="Coutinho P.M."/>
            <person name="Demir E."/>
            <person name="Dubchak I."/>
            <person name="Gentemann C."/>
            <person name="Eikrem W."/>
            <person name="Gready J.E."/>
            <person name="John U."/>
            <person name="Lanier W."/>
            <person name="Lindquist E.A."/>
            <person name="Lucas S."/>
            <person name="Mayer K.F."/>
            <person name="Moreau H."/>
            <person name="Not F."/>
            <person name="Otillar R."/>
            <person name="Panaud O."/>
            <person name="Pangilinan J."/>
            <person name="Paulsen I."/>
            <person name="Piegu B."/>
            <person name="Poliakov A."/>
            <person name="Robbens S."/>
            <person name="Schmutz J."/>
            <person name="Toulza E."/>
            <person name="Wyss T."/>
            <person name="Zelensky A."/>
            <person name="Zhou K."/>
            <person name="Armbrust E.V."/>
            <person name="Bhattacharya D."/>
            <person name="Goodenough U.W."/>
            <person name="Van de Peer Y."/>
            <person name="Grigoriev I.V."/>
        </authorList>
    </citation>
    <scope>NUCLEOTIDE SEQUENCE [LARGE SCALE GENOMIC DNA]</scope>
    <source>
        <strain evidence="6">RCC299 / NOUM17</strain>
    </source>
</reference>
<feature type="compositionally biased region" description="Pro residues" evidence="3">
    <location>
        <begin position="151"/>
        <end position="164"/>
    </location>
</feature>
<accession>C1E9A7</accession>
<dbReference type="Pfam" id="PF00320">
    <property type="entry name" value="GATA"/>
    <property type="match status" value="1"/>
</dbReference>
<sequence>MAAPMTPKTEKEDDVKESSARRRSGRVRAIHARQAELKAKEISFRCLPAPHAEVTVKSLGACKEDATVENGGRRPDGALVPLGYRAEGLLFNEPLEVWIDQAGAHFLRWGAEGDGRRRVATSPDGAANARDAVRCIALELARRVDHDVAPVLPPLPPPAAPTAPPTSSRGSNSKKGGRACSNCGCTSHATPLMRRGPNGVRSLCNACGLWFARRGTMRPVEGGPIGPAVPVDVVAPDTAVSVADTAVTHTAVDTAVAAPDTAAALDSLGDDADVADNSVVPPPLAPPTDDVKAEIAEILGKRPPLNSSGVEGKDGAADVNVPRKTTSERSGNSSVAAPGSPTRDSDLNAAPASESSGGDGGVVVTVVVKNEPGTLKGDSSSAGAADDDKSVVAAAAEKSRAIAYAAQCVAHMASDACGDGVFGYADPPVQQALIALREARADADDATIEAAELAIAAAIAAGAAAAARSGQALEAPAGGGRVGGRGGRRANGGAGKPLNVKAAAAAKSKGGQPAKQQAGKRGAGKQGGRAAKQQKGQRAQAAWKTAGHDASSSYRSNFTQQQVDNAGHTGGYVAQQQMMYQMNGAHQLGPAQGVYMQGSGGGWQTQGMSQVPAGVNGVIVNGHYQQMPAHASYHHQPQPQQQQQWGYQQDLANAGMMQQQMHHGQMQQQQMSMVPSMGDFGDFGGFSANELEAAVGSIGNMDNDLGMGLLMDEGMMGMEGGLL</sequence>
<dbReference type="GO" id="GO:0006355">
    <property type="term" value="P:regulation of DNA-templated transcription"/>
    <property type="evidence" value="ECO:0007669"/>
    <property type="project" value="InterPro"/>
</dbReference>
<dbReference type="STRING" id="296587.C1E9A7"/>
<keyword evidence="6" id="KW-1185">Reference proteome</keyword>
<evidence type="ECO:0000256" key="2">
    <source>
        <dbReference type="SAM" id="Coils"/>
    </source>
</evidence>
<feature type="compositionally biased region" description="Basic and acidic residues" evidence="3">
    <location>
        <begin position="8"/>
        <end position="20"/>
    </location>
</feature>
<dbReference type="Proteomes" id="UP000002009">
    <property type="component" value="Chromosome 6"/>
</dbReference>
<dbReference type="GO" id="GO:0043565">
    <property type="term" value="F:sequence-specific DNA binding"/>
    <property type="evidence" value="ECO:0007669"/>
    <property type="project" value="InterPro"/>
</dbReference>
<evidence type="ECO:0000313" key="5">
    <source>
        <dbReference type="EMBL" id="ACO64646.1"/>
    </source>
</evidence>
<feature type="compositionally biased region" description="Gly residues" evidence="3">
    <location>
        <begin position="477"/>
        <end position="495"/>
    </location>
</feature>
<dbReference type="CDD" id="cd00202">
    <property type="entry name" value="ZnF_GATA"/>
    <property type="match status" value="1"/>
</dbReference>
<evidence type="ECO:0000259" key="4">
    <source>
        <dbReference type="PROSITE" id="PS50114"/>
    </source>
</evidence>
<feature type="region of interest" description="Disordered" evidence="3">
    <location>
        <begin position="473"/>
        <end position="555"/>
    </location>
</feature>
<dbReference type="GeneID" id="8244333"/>
<dbReference type="PROSITE" id="PS00344">
    <property type="entry name" value="GATA_ZN_FINGER_1"/>
    <property type="match status" value="1"/>
</dbReference>
<feature type="coiled-coil region" evidence="2">
    <location>
        <begin position="429"/>
        <end position="456"/>
    </location>
</feature>
<dbReference type="EMBL" id="CP001327">
    <property type="protein sequence ID" value="ACO64646.1"/>
    <property type="molecule type" value="Genomic_DNA"/>
</dbReference>
<feature type="region of interest" description="Disordered" evidence="3">
    <location>
        <begin position="1"/>
        <end position="29"/>
    </location>
</feature>
<name>C1E9A7_MICCC</name>
<feature type="domain" description="GATA-type" evidence="4">
    <location>
        <begin position="174"/>
        <end position="220"/>
    </location>
</feature>
<dbReference type="SMART" id="SM00401">
    <property type="entry name" value="ZnF_GATA"/>
    <property type="match status" value="1"/>
</dbReference>
<dbReference type="KEGG" id="mis:MICPUN_59665"/>
<protein>
    <recommendedName>
        <fullName evidence="4">GATA-type domain-containing protein</fullName>
    </recommendedName>
</protein>
<dbReference type="OMA" id="SHATPLM"/>
<dbReference type="InterPro" id="IPR000679">
    <property type="entry name" value="Znf_GATA"/>
</dbReference>